<accession>A0A2T0YRC5</accession>
<comment type="caution">
    <text evidence="6">The sequence shown here is derived from an EMBL/GenBank/DDBJ whole genome shotgun (WGS) entry which is preliminary data.</text>
</comment>
<evidence type="ECO:0000256" key="3">
    <source>
        <dbReference type="ARBA" id="ARBA00023163"/>
    </source>
</evidence>
<keyword evidence="2" id="KW-0238">DNA-binding</keyword>
<evidence type="ECO:0000313" key="7">
    <source>
        <dbReference type="Proteomes" id="UP000238217"/>
    </source>
</evidence>
<dbReference type="InterPro" id="IPR039422">
    <property type="entry name" value="MarR/SlyA-like"/>
</dbReference>
<evidence type="ECO:0000256" key="4">
    <source>
        <dbReference type="SAM" id="MobiDB-lite"/>
    </source>
</evidence>
<evidence type="ECO:0000259" key="5">
    <source>
        <dbReference type="PROSITE" id="PS50995"/>
    </source>
</evidence>
<gene>
    <name evidence="6" type="ORF">BCL67_10381</name>
</gene>
<feature type="compositionally biased region" description="Low complexity" evidence="4">
    <location>
        <begin position="1"/>
        <end position="21"/>
    </location>
</feature>
<evidence type="ECO:0000256" key="2">
    <source>
        <dbReference type="ARBA" id="ARBA00023125"/>
    </source>
</evidence>
<reference evidence="6 7" key="1">
    <citation type="submission" date="2018-03" db="EMBL/GenBank/DDBJ databases">
        <title>Comparative analysis of microorganisms from saline springs in Andes Mountain Range, Colombia.</title>
        <authorList>
            <person name="Rubin E."/>
        </authorList>
    </citation>
    <scope>NUCLEOTIDE SEQUENCE [LARGE SCALE GENOMIC DNA]</scope>
    <source>
        <strain evidence="6 7">CG 35</strain>
    </source>
</reference>
<dbReference type="Pfam" id="PF01047">
    <property type="entry name" value="MarR"/>
    <property type="match status" value="1"/>
</dbReference>
<protein>
    <submittedName>
        <fullName evidence="6">MarR family transcriptional regulator</fullName>
    </submittedName>
</protein>
<dbReference type="OrthoDB" id="8635520at2"/>
<dbReference type="InterPro" id="IPR036388">
    <property type="entry name" value="WH-like_DNA-bd_sf"/>
</dbReference>
<dbReference type="InterPro" id="IPR036390">
    <property type="entry name" value="WH_DNA-bd_sf"/>
</dbReference>
<dbReference type="Gene3D" id="1.10.10.10">
    <property type="entry name" value="Winged helix-like DNA-binding domain superfamily/Winged helix DNA-binding domain"/>
    <property type="match status" value="1"/>
</dbReference>
<keyword evidence="1" id="KW-0805">Transcription regulation</keyword>
<dbReference type="PROSITE" id="PS50995">
    <property type="entry name" value="HTH_MARR_2"/>
    <property type="match status" value="1"/>
</dbReference>
<proteinExistence type="predicted"/>
<feature type="region of interest" description="Disordered" evidence="4">
    <location>
        <begin position="1"/>
        <end position="27"/>
    </location>
</feature>
<dbReference type="RefSeq" id="WP_106121999.1">
    <property type="nucleotide sequence ID" value="NZ_PVTY01000003.1"/>
</dbReference>
<organism evidence="6 7">
    <name type="scientific">Nesterenkonia sandarakina</name>
    <dbReference type="NCBI Taxonomy" id="272918"/>
    <lineage>
        <taxon>Bacteria</taxon>
        <taxon>Bacillati</taxon>
        <taxon>Actinomycetota</taxon>
        <taxon>Actinomycetes</taxon>
        <taxon>Micrococcales</taxon>
        <taxon>Micrococcaceae</taxon>
        <taxon>Nesterenkonia</taxon>
    </lineage>
</organism>
<dbReference type="EMBL" id="PVTY01000003">
    <property type="protein sequence ID" value="PRZ18096.1"/>
    <property type="molecule type" value="Genomic_DNA"/>
</dbReference>
<dbReference type="AlphaFoldDB" id="A0A2T0YRC5"/>
<evidence type="ECO:0000313" key="6">
    <source>
        <dbReference type="EMBL" id="PRZ18096.1"/>
    </source>
</evidence>
<dbReference type="SMART" id="SM00347">
    <property type="entry name" value="HTH_MARR"/>
    <property type="match status" value="1"/>
</dbReference>
<name>A0A2T0YRC5_9MICC</name>
<keyword evidence="7" id="KW-1185">Reference proteome</keyword>
<dbReference type="PRINTS" id="PR00598">
    <property type="entry name" value="HTHMARR"/>
</dbReference>
<dbReference type="InterPro" id="IPR000835">
    <property type="entry name" value="HTH_MarR-typ"/>
</dbReference>
<dbReference type="GO" id="GO:0003700">
    <property type="term" value="F:DNA-binding transcription factor activity"/>
    <property type="evidence" value="ECO:0007669"/>
    <property type="project" value="InterPro"/>
</dbReference>
<dbReference type="Proteomes" id="UP000238217">
    <property type="component" value="Unassembled WGS sequence"/>
</dbReference>
<keyword evidence="3" id="KW-0804">Transcription</keyword>
<dbReference type="SUPFAM" id="SSF46785">
    <property type="entry name" value="Winged helix' DNA-binding domain"/>
    <property type="match status" value="1"/>
</dbReference>
<dbReference type="GO" id="GO:0003677">
    <property type="term" value="F:DNA binding"/>
    <property type="evidence" value="ECO:0007669"/>
    <property type="project" value="UniProtKB-KW"/>
</dbReference>
<sequence>MPPSTTAASAAAPSSTKSATSEGSEERFLHSPLAREVAFLTARARGRGNALANQLLADLDLKVRHFSVLAMACSGTNPSQRELGGFLDLDPSQVVALVDVLEGRGVIRREPDPRDRRSKILVATEAGQELYAQAARRTREAEDQTLKKLSSAERDQLRELLARIVF</sequence>
<evidence type="ECO:0000256" key="1">
    <source>
        <dbReference type="ARBA" id="ARBA00023015"/>
    </source>
</evidence>
<dbReference type="PANTHER" id="PTHR33164:SF64">
    <property type="entry name" value="TRANSCRIPTIONAL REGULATOR SLYA"/>
    <property type="match status" value="1"/>
</dbReference>
<feature type="domain" description="HTH marR-type" evidence="5">
    <location>
        <begin position="30"/>
        <end position="166"/>
    </location>
</feature>
<dbReference type="GO" id="GO:0006950">
    <property type="term" value="P:response to stress"/>
    <property type="evidence" value="ECO:0007669"/>
    <property type="project" value="TreeGrafter"/>
</dbReference>
<dbReference type="PANTHER" id="PTHR33164">
    <property type="entry name" value="TRANSCRIPTIONAL REGULATOR, MARR FAMILY"/>
    <property type="match status" value="1"/>
</dbReference>